<dbReference type="Gene3D" id="1.25.40.10">
    <property type="entry name" value="Tetratricopeptide repeat domain"/>
    <property type="match status" value="2"/>
</dbReference>
<organism evidence="3 4">
    <name type="scientific">Haemophilus parainfluenzae</name>
    <dbReference type="NCBI Taxonomy" id="729"/>
    <lineage>
        <taxon>Bacteria</taxon>
        <taxon>Pseudomonadati</taxon>
        <taxon>Pseudomonadota</taxon>
        <taxon>Gammaproteobacteria</taxon>
        <taxon>Pasteurellales</taxon>
        <taxon>Pasteurellaceae</taxon>
        <taxon>Haemophilus</taxon>
    </lineage>
</organism>
<feature type="repeat" description="TPR" evidence="1">
    <location>
        <begin position="340"/>
        <end position="373"/>
    </location>
</feature>
<keyword evidence="1" id="KW-0802">TPR repeat</keyword>
<dbReference type="InterPro" id="IPR050767">
    <property type="entry name" value="Sel1_AlgK"/>
</dbReference>
<keyword evidence="2" id="KW-0732">Signal</keyword>
<dbReference type="PANTHER" id="PTHR11102:SF160">
    <property type="entry name" value="ERAD-ASSOCIATED E3 UBIQUITIN-PROTEIN LIGASE COMPONENT HRD3"/>
    <property type="match status" value="1"/>
</dbReference>
<dbReference type="SMART" id="SM00671">
    <property type="entry name" value="SEL1"/>
    <property type="match status" value="6"/>
</dbReference>
<dbReference type="Pfam" id="PF08238">
    <property type="entry name" value="Sel1"/>
    <property type="match status" value="6"/>
</dbReference>
<feature type="chain" id="PRO_5044261457" description="Sel1 repeat family protein" evidence="2">
    <location>
        <begin position="22"/>
        <end position="450"/>
    </location>
</feature>
<dbReference type="RefSeq" id="WP_065285240.1">
    <property type="nucleotide sequence ID" value="NZ_MAQD01000001.1"/>
</dbReference>
<proteinExistence type="predicted"/>
<evidence type="ECO:0000256" key="2">
    <source>
        <dbReference type="SAM" id="SignalP"/>
    </source>
</evidence>
<dbReference type="InterPro" id="IPR019734">
    <property type="entry name" value="TPR_rpt"/>
</dbReference>
<name>A0AB36EAP4_HAEPA</name>
<dbReference type="EMBL" id="MAQD01000001">
    <property type="protein sequence ID" value="OBY53208.1"/>
    <property type="molecule type" value="Genomic_DNA"/>
</dbReference>
<comment type="caution">
    <text evidence="3">The sequence shown here is derived from an EMBL/GenBank/DDBJ whole genome shotgun (WGS) entry which is preliminary data.</text>
</comment>
<dbReference type="InterPro" id="IPR006597">
    <property type="entry name" value="Sel1-like"/>
</dbReference>
<evidence type="ECO:0000313" key="4">
    <source>
        <dbReference type="Proteomes" id="UP000092740"/>
    </source>
</evidence>
<dbReference type="SMART" id="SM00028">
    <property type="entry name" value="TPR"/>
    <property type="match status" value="2"/>
</dbReference>
<accession>A0AB36EAP4</accession>
<dbReference type="SUPFAM" id="SSF81901">
    <property type="entry name" value="HCP-like"/>
    <property type="match status" value="2"/>
</dbReference>
<sequence>MKTKFMIVASLGLLFALPSQADPIRAGILMGAGVAIGTINKAKCSFADEKFNAMEVKAPYVNLSTSTINQAKSAPKGTKLKVAGEASYREAGIVEHFIMDEFFLKDKKDMLQVQLSNDMYCGVSPLPVEGEKVYFYGEKNANGGLDVKYWEPQNPLERQSWYYRTEYDYPSFQVLQQTAEQTDSYYAQFLLAKAYYDGKLTTKNDKKAFEWARRSYEVQGAKNNFYRVVSPLLGILYAEGKGTTQNWEKAKYLLDNAHQQNSRDIVGFEELYGKATYYYGLMYYQGKGVVKDHDMALEILHIMMDTKQETKRKSEEAEALYRKLYEEKYRMPYSSDQIHINQYFSVAEKYFNNGEHQKALELFEKLAKAGDTDSQVMAGLIYYESDQVPQNVAKAKEWYLKAIEYKHPVAAYNLGAIYEDENNHKKAKFYYQKACEWGRKEGCEALKKLK</sequence>
<feature type="signal peptide" evidence="2">
    <location>
        <begin position="1"/>
        <end position="21"/>
    </location>
</feature>
<dbReference type="Proteomes" id="UP000092740">
    <property type="component" value="Unassembled WGS sequence"/>
</dbReference>
<dbReference type="PROSITE" id="PS50005">
    <property type="entry name" value="TPR"/>
    <property type="match status" value="1"/>
</dbReference>
<evidence type="ECO:0000313" key="3">
    <source>
        <dbReference type="EMBL" id="OBY53208.1"/>
    </source>
</evidence>
<dbReference type="PANTHER" id="PTHR11102">
    <property type="entry name" value="SEL-1-LIKE PROTEIN"/>
    <property type="match status" value="1"/>
</dbReference>
<gene>
    <name evidence="3" type="ORF">BBB48_00245</name>
</gene>
<evidence type="ECO:0008006" key="5">
    <source>
        <dbReference type="Google" id="ProtNLM"/>
    </source>
</evidence>
<evidence type="ECO:0000256" key="1">
    <source>
        <dbReference type="PROSITE-ProRule" id="PRU00339"/>
    </source>
</evidence>
<reference evidence="3 4" key="1">
    <citation type="submission" date="2016-06" db="EMBL/GenBank/DDBJ databases">
        <title>Simultaneous identification of Haemophilus influenzae and Haemophilus haemolyticus using TaqMan real-time PCR.</title>
        <authorList>
            <person name="Price E.P."/>
            <person name="Sarovich D.S."/>
            <person name="Harris T."/>
            <person name="Spargo J.C."/>
            <person name="Nosworthy E."/>
            <person name="Beissbarth J."/>
            <person name="Smith-Vaughan H.C."/>
        </authorList>
    </citation>
    <scope>NUCLEOTIDE SEQUENCE [LARGE SCALE GENOMIC DNA]</scope>
    <source>
        <strain evidence="3 4">ATCC 9796</strain>
    </source>
</reference>
<dbReference type="AlphaFoldDB" id="A0AB36EAP4"/>
<dbReference type="InterPro" id="IPR011990">
    <property type="entry name" value="TPR-like_helical_dom_sf"/>
</dbReference>
<protein>
    <recommendedName>
        <fullName evidence="5">Sel1 repeat family protein</fullName>
    </recommendedName>
</protein>